<evidence type="ECO:0000256" key="6">
    <source>
        <dbReference type="ARBA" id="ARBA00022975"/>
    </source>
</evidence>
<reference evidence="11" key="1">
    <citation type="journal article" date="2010" name="Nat. Biotechnol.">
        <title>Draft genome sequence of the oilseed species Ricinus communis.</title>
        <authorList>
            <person name="Chan A.P."/>
            <person name="Crabtree J."/>
            <person name="Zhao Q."/>
            <person name="Lorenzi H."/>
            <person name="Orvis J."/>
            <person name="Puiu D."/>
            <person name="Melake-Berhan A."/>
            <person name="Jones K.M."/>
            <person name="Redman J."/>
            <person name="Chen G."/>
            <person name="Cahoon E.B."/>
            <person name="Gedil M."/>
            <person name="Stanke M."/>
            <person name="Haas B.J."/>
            <person name="Wortman J.R."/>
            <person name="Fraser-Liggett C.M."/>
            <person name="Ravel J."/>
            <person name="Rabinowicz P.D."/>
        </authorList>
    </citation>
    <scope>NUCLEOTIDE SEQUENCE [LARGE SCALE GENOMIC DNA]</scope>
    <source>
        <strain evidence="11">cv. Hale</strain>
    </source>
</reference>
<dbReference type="Proteomes" id="UP000008311">
    <property type="component" value="Unassembled WGS sequence"/>
</dbReference>
<name>B9TAL5_RICCO</name>
<evidence type="ECO:0000256" key="5">
    <source>
        <dbReference type="ARBA" id="ARBA00022643"/>
    </source>
</evidence>
<dbReference type="AlphaFoldDB" id="B9TAL5"/>
<evidence type="ECO:0000256" key="4">
    <source>
        <dbReference type="ARBA" id="ARBA00022630"/>
    </source>
</evidence>
<evidence type="ECO:0000256" key="7">
    <source>
        <dbReference type="ARBA" id="ARBA00023002"/>
    </source>
</evidence>
<keyword evidence="4" id="KW-0285">Flavoprotein</keyword>
<dbReference type="InterPro" id="IPR050074">
    <property type="entry name" value="DHO_dehydrogenase"/>
</dbReference>
<dbReference type="SUPFAM" id="SSF51395">
    <property type="entry name" value="FMN-linked oxidoreductases"/>
    <property type="match status" value="1"/>
</dbReference>
<evidence type="ECO:0000256" key="3">
    <source>
        <dbReference type="ARBA" id="ARBA00004725"/>
    </source>
</evidence>
<dbReference type="EMBL" id="EQ975818">
    <property type="protein sequence ID" value="EEF27098.1"/>
    <property type="molecule type" value="Genomic_DNA"/>
</dbReference>
<dbReference type="PIRSF" id="PIRSF000164">
    <property type="entry name" value="DHO_oxidase"/>
    <property type="match status" value="1"/>
</dbReference>
<dbReference type="GO" id="GO:0004152">
    <property type="term" value="F:dihydroorotate dehydrogenase activity"/>
    <property type="evidence" value="ECO:0000318"/>
    <property type="project" value="GO_Central"/>
</dbReference>
<dbReference type="Gene3D" id="3.20.20.70">
    <property type="entry name" value="Aldolase class I"/>
    <property type="match status" value="1"/>
</dbReference>
<gene>
    <name evidence="10" type="ORF">RCOM_0110060</name>
</gene>
<dbReference type="PANTHER" id="PTHR48109">
    <property type="entry name" value="DIHYDROOROTATE DEHYDROGENASE (QUINONE), MITOCHONDRIAL-RELATED"/>
    <property type="match status" value="1"/>
</dbReference>
<dbReference type="InterPro" id="IPR001295">
    <property type="entry name" value="Dihydroorotate_DH_CS"/>
</dbReference>
<proteinExistence type="predicted"/>
<comment type="function">
    <text evidence="2">Catalyzes the conversion of dihydroorotate to orotate with quinone as electron acceptor.</text>
</comment>
<dbReference type="STRING" id="3988.B9TAL5"/>
<evidence type="ECO:0000259" key="9">
    <source>
        <dbReference type="Pfam" id="PF01180"/>
    </source>
</evidence>
<feature type="domain" description="Dihydroorotate dehydrogenase catalytic" evidence="9">
    <location>
        <begin position="57"/>
        <end position="106"/>
    </location>
</feature>
<keyword evidence="5" id="KW-0288">FMN</keyword>
<keyword evidence="6" id="KW-0665">Pyrimidine biosynthesis</keyword>
<keyword evidence="7 10" id="KW-0560">Oxidoreductase</keyword>
<dbReference type="GO" id="GO:0009220">
    <property type="term" value="P:pyrimidine ribonucleotide biosynthetic process"/>
    <property type="evidence" value="ECO:0000318"/>
    <property type="project" value="GO_Central"/>
</dbReference>
<dbReference type="InterPro" id="IPR013785">
    <property type="entry name" value="Aldolase_TIM"/>
</dbReference>
<dbReference type="InParanoid" id="B9TAL5"/>
<protein>
    <recommendedName>
        <fullName evidence="8">Dihydroorotate oxidase</fullName>
    </recommendedName>
</protein>
<organism evidence="10 11">
    <name type="scientific">Ricinus communis</name>
    <name type="common">Castor bean</name>
    <dbReference type="NCBI Taxonomy" id="3988"/>
    <lineage>
        <taxon>Eukaryota</taxon>
        <taxon>Viridiplantae</taxon>
        <taxon>Streptophyta</taxon>
        <taxon>Embryophyta</taxon>
        <taxon>Tracheophyta</taxon>
        <taxon>Spermatophyta</taxon>
        <taxon>Magnoliopsida</taxon>
        <taxon>eudicotyledons</taxon>
        <taxon>Gunneridae</taxon>
        <taxon>Pentapetalae</taxon>
        <taxon>rosids</taxon>
        <taxon>fabids</taxon>
        <taxon>Malpighiales</taxon>
        <taxon>Euphorbiaceae</taxon>
        <taxon>Acalyphoideae</taxon>
        <taxon>Acalypheae</taxon>
        <taxon>Ricinus</taxon>
    </lineage>
</organism>
<sequence>MQASSPLPNSCIDSGSSMQLYETIARRLEPQRARSLAILALQLASVFKKNATTSSRSTEVLGLRFPGPVGLAAGFDKNGELYRYLPSAGFGFAEIGTVTLLPEPGRSLGIHAVANSLARHARGHHIPLGLSISMNRATRPQAMAQDYLACLRAAWQHADYVVLNLGVRAGPDLHQPEHRNVLADVLEAVRTEKEVLFRQFGYRLPTMIKLDQARGGTQQLMDMALKAGIEGVVLCGAGSRPTTLLEQMVKTLAGRIPIVAVGGIRTPQDAADRLAAGASLVQVHTGLMQSGPKLISQMNAFLAANAPRS</sequence>
<dbReference type="PANTHER" id="PTHR48109:SF4">
    <property type="entry name" value="DIHYDROOROTATE DEHYDROGENASE (QUINONE), MITOCHONDRIAL"/>
    <property type="match status" value="1"/>
</dbReference>
<dbReference type="InterPro" id="IPR005720">
    <property type="entry name" value="Dihydroorotate_DH_cat"/>
</dbReference>
<comment type="cofactor">
    <cofactor evidence="1">
        <name>FMN</name>
        <dbReference type="ChEBI" id="CHEBI:58210"/>
    </cofactor>
</comment>
<dbReference type="PROSITE" id="PS00912">
    <property type="entry name" value="DHODEHASE_2"/>
    <property type="match status" value="1"/>
</dbReference>
<evidence type="ECO:0000313" key="11">
    <source>
        <dbReference type="Proteomes" id="UP000008311"/>
    </source>
</evidence>
<dbReference type="Pfam" id="PF01180">
    <property type="entry name" value="DHO_dh"/>
    <property type="match status" value="2"/>
</dbReference>
<evidence type="ECO:0000256" key="1">
    <source>
        <dbReference type="ARBA" id="ARBA00001917"/>
    </source>
</evidence>
<dbReference type="GO" id="GO:0006207">
    <property type="term" value="P:'de novo' pyrimidine nucleobase biosynthetic process"/>
    <property type="evidence" value="ECO:0000318"/>
    <property type="project" value="GO_Central"/>
</dbReference>
<dbReference type="GO" id="GO:0044205">
    <property type="term" value="P:'de novo' UMP biosynthetic process"/>
    <property type="evidence" value="ECO:0007669"/>
    <property type="project" value="UniProtKB-UniPathway"/>
</dbReference>
<dbReference type="eggNOG" id="KOG1436">
    <property type="taxonomic scope" value="Eukaryota"/>
</dbReference>
<dbReference type="InterPro" id="IPR012135">
    <property type="entry name" value="Dihydroorotate_DH_1_2"/>
</dbReference>
<dbReference type="UniPathway" id="UPA00070"/>
<dbReference type="GO" id="GO:0005743">
    <property type="term" value="C:mitochondrial inner membrane"/>
    <property type="evidence" value="ECO:0000318"/>
    <property type="project" value="GO_Central"/>
</dbReference>
<evidence type="ECO:0000256" key="2">
    <source>
        <dbReference type="ARBA" id="ARBA00003125"/>
    </source>
</evidence>
<keyword evidence="11" id="KW-1185">Reference proteome</keyword>
<comment type="pathway">
    <text evidence="3">Pyrimidine metabolism; UMP biosynthesis via de novo pathway.</text>
</comment>
<feature type="domain" description="Dihydroorotate dehydrogenase catalytic" evidence="9">
    <location>
        <begin position="242"/>
        <end position="299"/>
    </location>
</feature>
<evidence type="ECO:0000256" key="8">
    <source>
        <dbReference type="ARBA" id="ARBA00031623"/>
    </source>
</evidence>
<accession>B9TAL5</accession>
<evidence type="ECO:0000313" key="10">
    <source>
        <dbReference type="EMBL" id="EEF27098.1"/>
    </source>
</evidence>